<dbReference type="SUPFAM" id="SSF53649">
    <property type="entry name" value="Alkaline phosphatase-like"/>
    <property type="match status" value="1"/>
</dbReference>
<accession>A0ABY7YLL8</accession>
<reference evidence="5 6" key="1">
    <citation type="submission" date="2023-02" db="EMBL/GenBank/DDBJ databases">
        <title>Devosia algicola sp. nov., isolated from the phycosphere of marine algae.</title>
        <authorList>
            <person name="Kim J.M."/>
            <person name="Lee J.K."/>
            <person name="Choi B.J."/>
            <person name="Bayburt H."/>
            <person name="Jeon C.O."/>
        </authorList>
    </citation>
    <scope>NUCLEOTIDE SEQUENCE [LARGE SCALE GENOMIC DNA]</scope>
    <source>
        <strain evidence="5 6">G20-9</strain>
    </source>
</reference>
<comment type="similarity">
    <text evidence="1">Belongs to the sulfatase family.</text>
</comment>
<gene>
    <name evidence="5" type="ORF">PSQ19_16290</name>
</gene>
<dbReference type="InterPro" id="IPR017850">
    <property type="entry name" value="Alkaline_phosphatase_core_sf"/>
</dbReference>
<dbReference type="Proteomes" id="UP001220530">
    <property type="component" value="Chromosome"/>
</dbReference>
<evidence type="ECO:0000256" key="2">
    <source>
        <dbReference type="ARBA" id="ARBA00022723"/>
    </source>
</evidence>
<dbReference type="PANTHER" id="PTHR45953:SF1">
    <property type="entry name" value="IDURONATE 2-SULFATASE"/>
    <property type="match status" value="1"/>
</dbReference>
<evidence type="ECO:0000259" key="4">
    <source>
        <dbReference type="Pfam" id="PF00884"/>
    </source>
</evidence>
<evidence type="ECO:0000256" key="3">
    <source>
        <dbReference type="ARBA" id="ARBA00022801"/>
    </source>
</evidence>
<feature type="domain" description="Sulfatase N-terminal" evidence="4">
    <location>
        <begin position="4"/>
        <end position="353"/>
    </location>
</feature>
<dbReference type="Pfam" id="PF00884">
    <property type="entry name" value="Sulfatase"/>
    <property type="match status" value="1"/>
</dbReference>
<dbReference type="EMBL" id="CP118246">
    <property type="protein sequence ID" value="WDR02189.1"/>
    <property type="molecule type" value="Genomic_DNA"/>
</dbReference>
<protein>
    <submittedName>
        <fullName evidence="5">Sulfatase-like hydrolase/transferase</fullName>
    </submittedName>
</protein>
<dbReference type="InterPro" id="IPR000917">
    <property type="entry name" value="Sulfatase_N"/>
</dbReference>
<keyword evidence="6" id="KW-1185">Reference proteome</keyword>
<name>A0ABY7YLL8_9HYPH</name>
<evidence type="ECO:0000313" key="5">
    <source>
        <dbReference type="EMBL" id="WDR02189.1"/>
    </source>
</evidence>
<evidence type="ECO:0000313" key="6">
    <source>
        <dbReference type="Proteomes" id="UP001220530"/>
    </source>
</evidence>
<evidence type="ECO:0000256" key="1">
    <source>
        <dbReference type="ARBA" id="ARBA00008779"/>
    </source>
</evidence>
<dbReference type="InterPro" id="IPR024607">
    <property type="entry name" value="Sulfatase_CS"/>
</dbReference>
<dbReference type="RefSeq" id="WP_282218595.1">
    <property type="nucleotide sequence ID" value="NZ_CP118246.1"/>
</dbReference>
<keyword evidence="2" id="KW-0479">Metal-binding</keyword>
<dbReference type="Gene3D" id="3.40.720.10">
    <property type="entry name" value="Alkaline Phosphatase, subunit A"/>
    <property type="match status" value="1"/>
</dbReference>
<dbReference type="PANTHER" id="PTHR45953">
    <property type="entry name" value="IDURONATE 2-SULFATASE"/>
    <property type="match status" value="1"/>
</dbReference>
<sequence>MNKPNLLFIYTDEQAFNTLKAYGNDQIDMPNLNRLADRSHVFERMYVTQPVCTPSRSSLLTGLYPHTNGCSENNVPLAQTTKCLPEMVDGDYVTAHFGKWHLGDEVFAQHGFQHWASVEDQYQKYFSEGRDKAARSSYHDHLIAQGLTPKNGDYFSRGEAARLPEELGKPAYVAEMANDFLRTHIDMPFVLYVNFFEPHMPFFSPRDDQYPLESIPLPDNFDHELANDSPLKTRIMKEQFRRHGHSGMALETEDDWKRMIAHYWGLCSLVDTHIGSILDTLEACGLDDSTMIVFTSDHGDMMGAHRLLTKCFMYEEAARVPFLVKLPGQTQGKLISGAFSQIDVVPTILDYLGATGPDGLQGNSLRRWIEAKSEAVPDSDVFMEWSGGNNGLGDVVGEVSTRDWMHEFYKQGEIVAAMSDPVRTVYTQDGWKFNFSQLGEHELFQLTVDPGETDNIYGRTNIEFVNSLVAKIRDWQHRTQDTVPVSPIDR</sequence>
<dbReference type="PROSITE" id="PS00523">
    <property type="entry name" value="SULFATASE_1"/>
    <property type="match status" value="1"/>
</dbReference>
<proteinExistence type="inferred from homology"/>
<keyword evidence="3" id="KW-0378">Hydrolase</keyword>
<organism evidence="5 6">
    <name type="scientific">Devosia algicola</name>
    <dbReference type="NCBI Taxonomy" id="3026418"/>
    <lineage>
        <taxon>Bacteria</taxon>
        <taxon>Pseudomonadati</taxon>
        <taxon>Pseudomonadota</taxon>
        <taxon>Alphaproteobacteria</taxon>
        <taxon>Hyphomicrobiales</taxon>
        <taxon>Devosiaceae</taxon>
        <taxon>Devosia</taxon>
    </lineage>
</organism>